<proteinExistence type="predicted"/>
<dbReference type="GO" id="GO:0004332">
    <property type="term" value="F:fructose-bisphosphate aldolase activity"/>
    <property type="evidence" value="ECO:0007669"/>
    <property type="project" value="UniProtKB-EC"/>
</dbReference>
<dbReference type="PANTHER" id="PTHR30304">
    <property type="entry name" value="D-TAGATOSE-1,6-BISPHOSPHATE ALDOLASE"/>
    <property type="match status" value="1"/>
</dbReference>
<accession>A0ABW2SLQ8</accession>
<dbReference type="EC" id="4.1.2.13" evidence="2"/>
<dbReference type="Proteomes" id="UP001596527">
    <property type="component" value="Unassembled WGS sequence"/>
</dbReference>
<keyword evidence="3" id="KW-1185">Reference proteome</keyword>
<organism evidence="2 3">
    <name type="scientific">Schaalia naturae</name>
    <dbReference type="NCBI Taxonomy" id="635203"/>
    <lineage>
        <taxon>Bacteria</taxon>
        <taxon>Bacillati</taxon>
        <taxon>Actinomycetota</taxon>
        <taxon>Actinomycetes</taxon>
        <taxon>Actinomycetales</taxon>
        <taxon>Actinomycetaceae</taxon>
        <taxon>Schaalia</taxon>
    </lineage>
</organism>
<dbReference type="InterPro" id="IPR000771">
    <property type="entry name" value="FBA_II"/>
</dbReference>
<dbReference type="Pfam" id="PF01116">
    <property type="entry name" value="F_bP_aldolase"/>
    <property type="match status" value="1"/>
</dbReference>
<comment type="caution">
    <text evidence="2">The sequence shown here is derived from an EMBL/GenBank/DDBJ whole genome shotgun (WGS) entry which is preliminary data.</text>
</comment>
<protein>
    <submittedName>
        <fullName evidence="2">Class II fructose-bisphosphate aldolase</fullName>
        <ecNumber evidence="2">4.1.2.13</ecNumber>
    </submittedName>
</protein>
<reference evidence="3" key="1">
    <citation type="journal article" date="2019" name="Int. J. Syst. Evol. Microbiol.">
        <title>The Global Catalogue of Microorganisms (GCM) 10K type strain sequencing project: providing services to taxonomists for standard genome sequencing and annotation.</title>
        <authorList>
            <consortium name="The Broad Institute Genomics Platform"/>
            <consortium name="The Broad Institute Genome Sequencing Center for Infectious Disease"/>
            <person name="Wu L."/>
            <person name="Ma J."/>
        </authorList>
    </citation>
    <scope>NUCLEOTIDE SEQUENCE [LARGE SCALE GENOMIC DNA]</scope>
    <source>
        <strain evidence="3">CCUG 56698</strain>
    </source>
</reference>
<evidence type="ECO:0000313" key="2">
    <source>
        <dbReference type="EMBL" id="MFC7581069.1"/>
    </source>
</evidence>
<evidence type="ECO:0000313" key="3">
    <source>
        <dbReference type="Proteomes" id="UP001596527"/>
    </source>
</evidence>
<dbReference type="Gene3D" id="3.20.20.70">
    <property type="entry name" value="Aldolase class I"/>
    <property type="match status" value="1"/>
</dbReference>
<dbReference type="PANTHER" id="PTHR30304:SF0">
    <property type="entry name" value="D-TAGATOSE-1,6-BISPHOSPHATE ALDOLASE SUBUNIT GATY-RELATED"/>
    <property type="match status" value="1"/>
</dbReference>
<keyword evidence="2" id="KW-0456">Lyase</keyword>
<dbReference type="RefSeq" id="WP_380973932.1">
    <property type="nucleotide sequence ID" value="NZ_JBHTEF010000001.1"/>
</dbReference>
<comment type="cofactor">
    <cofactor evidence="1">
        <name>Zn(2+)</name>
        <dbReference type="ChEBI" id="CHEBI:29105"/>
    </cofactor>
</comment>
<dbReference type="InterPro" id="IPR013785">
    <property type="entry name" value="Aldolase_TIM"/>
</dbReference>
<dbReference type="InterPro" id="IPR050246">
    <property type="entry name" value="Class_II_FBP_aldolase"/>
</dbReference>
<dbReference type="SUPFAM" id="SSF51569">
    <property type="entry name" value="Aldolase"/>
    <property type="match status" value="1"/>
</dbReference>
<dbReference type="PIRSF" id="PIRSF001359">
    <property type="entry name" value="F_bP_aldolase_II"/>
    <property type="match status" value="1"/>
</dbReference>
<dbReference type="EMBL" id="JBHTEF010000001">
    <property type="protein sequence ID" value="MFC7581069.1"/>
    <property type="molecule type" value="Genomic_DNA"/>
</dbReference>
<gene>
    <name evidence="2" type="ORF">ACFQWG_07650</name>
</gene>
<sequence>MMRHAQEHGYAVPALNVVDDLSLRAVVAAARRLASPVIVQASVKTARAIGVDLLTRMFETASAAAGVPIALHLDHCPDEGLIREVVEAGWSSVLFDASSLDYDEAVTRTRRVVDYAHAHGVDVESEIENIVGVEDGVGSDSLVHSYSPERLVEAAEKTGADLLAPQLGTQHGQYTRRPRLLPERVHDIRRLTDRPIVLHGGTGLTGDQFRAFIEAGISKINVSTALKRSYMGSALESLREAEAGDVWDPPVLFRAIETSVEQTVGEHIAMFGAGGWAVDSASACSAGGRMQGRRR</sequence>
<name>A0ABW2SLQ8_9ACTO</name>
<evidence type="ECO:0000256" key="1">
    <source>
        <dbReference type="ARBA" id="ARBA00001947"/>
    </source>
</evidence>